<dbReference type="EMBL" id="MU866011">
    <property type="protein sequence ID" value="KAK4442604.1"/>
    <property type="molecule type" value="Genomic_DNA"/>
</dbReference>
<name>A0AAV9G280_9PEZI</name>
<keyword evidence="3 6" id="KW-1133">Transmembrane helix</keyword>
<keyword evidence="2 6" id="KW-0812">Transmembrane</keyword>
<feature type="domain" description="Rhodopsin" evidence="7">
    <location>
        <begin position="34"/>
        <end position="274"/>
    </location>
</feature>
<feature type="transmembrane region" description="Helical" evidence="6">
    <location>
        <begin position="93"/>
        <end position="117"/>
    </location>
</feature>
<accession>A0AAV9G280</accession>
<evidence type="ECO:0000256" key="2">
    <source>
        <dbReference type="ARBA" id="ARBA00022692"/>
    </source>
</evidence>
<dbReference type="InterPro" id="IPR049326">
    <property type="entry name" value="Rhodopsin_dom_fungi"/>
</dbReference>
<feature type="transmembrane region" description="Helical" evidence="6">
    <location>
        <begin position="177"/>
        <end position="199"/>
    </location>
</feature>
<feature type="transmembrane region" description="Helical" evidence="6">
    <location>
        <begin position="17"/>
        <end position="38"/>
    </location>
</feature>
<comment type="caution">
    <text evidence="8">The sequence shown here is derived from an EMBL/GenBank/DDBJ whole genome shotgun (WGS) entry which is preliminary data.</text>
</comment>
<dbReference type="AlphaFoldDB" id="A0AAV9G280"/>
<feature type="non-terminal residue" evidence="8">
    <location>
        <position position="284"/>
    </location>
</feature>
<dbReference type="PANTHER" id="PTHR33048:SF129">
    <property type="entry name" value="INTEGRAL MEMBRANE PROTEIN-RELATED"/>
    <property type="match status" value="1"/>
</dbReference>
<feature type="transmembrane region" description="Helical" evidence="6">
    <location>
        <begin position="211"/>
        <end position="232"/>
    </location>
</feature>
<gene>
    <name evidence="8" type="ORF">QBC34DRAFT_338370</name>
</gene>
<evidence type="ECO:0000256" key="1">
    <source>
        <dbReference type="ARBA" id="ARBA00004141"/>
    </source>
</evidence>
<keyword evidence="4 6" id="KW-0472">Membrane</keyword>
<evidence type="ECO:0000259" key="7">
    <source>
        <dbReference type="Pfam" id="PF20684"/>
    </source>
</evidence>
<reference evidence="8" key="2">
    <citation type="submission" date="2023-05" db="EMBL/GenBank/DDBJ databases">
        <authorList>
            <consortium name="Lawrence Berkeley National Laboratory"/>
            <person name="Steindorff A."/>
            <person name="Hensen N."/>
            <person name="Bonometti L."/>
            <person name="Westerberg I."/>
            <person name="Brannstrom I.O."/>
            <person name="Guillou S."/>
            <person name="Cros-Aarteil S."/>
            <person name="Calhoun S."/>
            <person name="Haridas S."/>
            <person name="Kuo A."/>
            <person name="Mondo S."/>
            <person name="Pangilinan J."/>
            <person name="Riley R."/>
            <person name="Labutti K."/>
            <person name="Andreopoulos B."/>
            <person name="Lipzen A."/>
            <person name="Chen C."/>
            <person name="Yanf M."/>
            <person name="Daum C."/>
            <person name="Ng V."/>
            <person name="Clum A."/>
            <person name="Ohm R."/>
            <person name="Martin F."/>
            <person name="Silar P."/>
            <person name="Natvig D."/>
            <person name="Lalanne C."/>
            <person name="Gautier V."/>
            <person name="Ament-Velasquez S.L."/>
            <person name="Kruys A."/>
            <person name="Hutchinson M.I."/>
            <person name="Powell A.J."/>
            <person name="Barry K."/>
            <person name="Miller A.N."/>
            <person name="Grigoriev I.V."/>
            <person name="Debuchy R."/>
            <person name="Gladieux P."/>
            <person name="Thoren M.H."/>
            <person name="Johannesson H."/>
        </authorList>
    </citation>
    <scope>NUCLEOTIDE SEQUENCE</scope>
    <source>
        <strain evidence="8">PSN243</strain>
    </source>
</reference>
<evidence type="ECO:0000256" key="5">
    <source>
        <dbReference type="ARBA" id="ARBA00038359"/>
    </source>
</evidence>
<feature type="transmembrane region" description="Helical" evidence="6">
    <location>
        <begin position="129"/>
        <end position="151"/>
    </location>
</feature>
<dbReference type="Pfam" id="PF20684">
    <property type="entry name" value="Fung_rhodopsin"/>
    <property type="match status" value="1"/>
</dbReference>
<proteinExistence type="inferred from homology"/>
<evidence type="ECO:0000256" key="3">
    <source>
        <dbReference type="ARBA" id="ARBA00022989"/>
    </source>
</evidence>
<evidence type="ECO:0000256" key="6">
    <source>
        <dbReference type="SAM" id="Phobius"/>
    </source>
</evidence>
<dbReference type="PANTHER" id="PTHR33048">
    <property type="entry name" value="PTH11-LIKE INTEGRAL MEMBRANE PROTEIN (AFU_ORTHOLOGUE AFUA_5G11245)"/>
    <property type="match status" value="1"/>
</dbReference>
<comment type="similarity">
    <text evidence="5">Belongs to the SAT4 family.</text>
</comment>
<organism evidence="8 9">
    <name type="scientific">Podospora aff. communis PSN243</name>
    <dbReference type="NCBI Taxonomy" id="3040156"/>
    <lineage>
        <taxon>Eukaryota</taxon>
        <taxon>Fungi</taxon>
        <taxon>Dikarya</taxon>
        <taxon>Ascomycota</taxon>
        <taxon>Pezizomycotina</taxon>
        <taxon>Sordariomycetes</taxon>
        <taxon>Sordariomycetidae</taxon>
        <taxon>Sordariales</taxon>
        <taxon>Podosporaceae</taxon>
        <taxon>Podospora</taxon>
    </lineage>
</organism>
<comment type="subcellular location">
    <subcellularLocation>
        <location evidence="1">Membrane</location>
        <topology evidence="1">Multi-pass membrane protein</topology>
    </subcellularLocation>
</comment>
<feature type="transmembrane region" description="Helical" evidence="6">
    <location>
        <begin position="50"/>
        <end position="73"/>
    </location>
</feature>
<reference evidence="8" key="1">
    <citation type="journal article" date="2023" name="Mol. Phylogenet. Evol.">
        <title>Genome-scale phylogeny and comparative genomics of the fungal order Sordariales.</title>
        <authorList>
            <person name="Hensen N."/>
            <person name="Bonometti L."/>
            <person name="Westerberg I."/>
            <person name="Brannstrom I.O."/>
            <person name="Guillou S."/>
            <person name="Cros-Aarteil S."/>
            <person name="Calhoun S."/>
            <person name="Haridas S."/>
            <person name="Kuo A."/>
            <person name="Mondo S."/>
            <person name="Pangilinan J."/>
            <person name="Riley R."/>
            <person name="LaButti K."/>
            <person name="Andreopoulos B."/>
            <person name="Lipzen A."/>
            <person name="Chen C."/>
            <person name="Yan M."/>
            <person name="Daum C."/>
            <person name="Ng V."/>
            <person name="Clum A."/>
            <person name="Steindorff A."/>
            <person name="Ohm R.A."/>
            <person name="Martin F."/>
            <person name="Silar P."/>
            <person name="Natvig D.O."/>
            <person name="Lalanne C."/>
            <person name="Gautier V."/>
            <person name="Ament-Velasquez S.L."/>
            <person name="Kruys A."/>
            <person name="Hutchinson M.I."/>
            <person name="Powell A.J."/>
            <person name="Barry K."/>
            <person name="Miller A.N."/>
            <person name="Grigoriev I.V."/>
            <person name="Debuchy R."/>
            <person name="Gladieux P."/>
            <person name="Hiltunen Thoren M."/>
            <person name="Johannesson H."/>
        </authorList>
    </citation>
    <scope>NUCLEOTIDE SEQUENCE</scope>
    <source>
        <strain evidence="8">PSN243</strain>
    </source>
</reference>
<evidence type="ECO:0000313" key="9">
    <source>
        <dbReference type="Proteomes" id="UP001321760"/>
    </source>
</evidence>
<dbReference type="GO" id="GO:0016020">
    <property type="term" value="C:membrane"/>
    <property type="evidence" value="ECO:0007669"/>
    <property type="project" value="UniProtKB-SubCell"/>
</dbReference>
<evidence type="ECO:0000256" key="4">
    <source>
        <dbReference type="ARBA" id="ARBA00023136"/>
    </source>
</evidence>
<feature type="transmembrane region" description="Helical" evidence="6">
    <location>
        <begin position="252"/>
        <end position="269"/>
    </location>
</feature>
<dbReference type="InterPro" id="IPR052337">
    <property type="entry name" value="SAT4-like"/>
</dbReference>
<evidence type="ECO:0000313" key="8">
    <source>
        <dbReference type="EMBL" id="KAK4442604.1"/>
    </source>
</evidence>
<sequence>MDFTGPLPPDRSRGPTLIIASAVLHAVSLPVVAARIWTRSRPALRLWWDDYAILAAVAFDLINWILILLSVRYGLGRHSVHVPLEDQPQGRKLLFFCQQASGWAIAFAKISIALMLFRLRPDSRIWRVFLLGMMLLPVAIAVATSAVLFSACKPLSAMWDFIPTAECLPFPVINQSILATAVATIVTDFILALLPLTFIVRIRITLSEKMLLFLLMGLGLVASAASICKIVSVTGSKMTGDTLRDSVDVTFWGMLEIQLGIIAACIPTLKRPTERVLQRLGYFT</sequence>
<protein>
    <recommendedName>
        <fullName evidence="7">Rhodopsin domain-containing protein</fullName>
    </recommendedName>
</protein>
<keyword evidence="9" id="KW-1185">Reference proteome</keyword>
<dbReference type="Proteomes" id="UP001321760">
    <property type="component" value="Unassembled WGS sequence"/>
</dbReference>